<evidence type="ECO:0000313" key="1">
    <source>
        <dbReference type="EMBL" id="CAE0096536.1"/>
    </source>
</evidence>
<proteinExistence type="predicted"/>
<gene>
    <name evidence="1" type="ORF">HERI1096_LOCUS397</name>
</gene>
<name>A0A7S3EPF6_9EUKA</name>
<organism evidence="1">
    <name type="scientific">Haptolina ericina</name>
    <dbReference type="NCBI Taxonomy" id="156174"/>
    <lineage>
        <taxon>Eukaryota</taxon>
        <taxon>Haptista</taxon>
        <taxon>Haptophyta</taxon>
        <taxon>Prymnesiophyceae</taxon>
        <taxon>Prymnesiales</taxon>
        <taxon>Prymnesiaceae</taxon>
        <taxon>Haptolina</taxon>
    </lineage>
</organism>
<accession>A0A7S3EPF6</accession>
<dbReference type="AlphaFoldDB" id="A0A7S3EPF6"/>
<protein>
    <submittedName>
        <fullName evidence="1">Uncharacterized protein</fullName>
    </submittedName>
</protein>
<reference evidence="1" key="1">
    <citation type="submission" date="2021-01" db="EMBL/GenBank/DDBJ databases">
        <authorList>
            <person name="Corre E."/>
            <person name="Pelletier E."/>
            <person name="Niang G."/>
            <person name="Scheremetjew M."/>
            <person name="Finn R."/>
            <person name="Kale V."/>
            <person name="Holt S."/>
            <person name="Cochrane G."/>
            <person name="Meng A."/>
            <person name="Brown T."/>
            <person name="Cohen L."/>
        </authorList>
    </citation>
    <scope>NUCLEOTIDE SEQUENCE</scope>
    <source>
        <strain evidence="1">CCMP281</strain>
    </source>
</reference>
<dbReference type="EMBL" id="HBHX01000675">
    <property type="protein sequence ID" value="CAE0096536.1"/>
    <property type="molecule type" value="Transcribed_RNA"/>
</dbReference>
<sequence>MTTSQTFTGERAHSNRIPESMLMVGGRLFVLLKALESQTQITMRNELARNIRNCEMLMMVPDGISHVWVLLILKKNANAIACKRFANRITSLKRCSQQILVASQCSTILTHVFEKHPSVENEMCCHCSLTCPFAGIRQDSVIAHLLWQSFCRGSARERATSKFAA</sequence>